<dbReference type="InterPro" id="IPR007120">
    <property type="entry name" value="DNA-dir_RNAP_su2_dom"/>
</dbReference>
<protein>
    <recommendedName>
        <fullName evidence="1">DNA-directed RNA polymerase</fullName>
        <ecNumber evidence="1">2.7.7.6</ecNumber>
    </recommendedName>
</protein>
<feature type="non-terminal residue" evidence="7">
    <location>
        <position position="1"/>
    </location>
</feature>
<dbReference type="InterPro" id="IPR015712">
    <property type="entry name" value="DNA-dir_RNA_pol_su2"/>
</dbReference>
<keyword evidence="4" id="KW-0548">Nucleotidyltransferase</keyword>
<dbReference type="PANTHER" id="PTHR20856">
    <property type="entry name" value="DNA-DIRECTED RNA POLYMERASE I SUBUNIT 2"/>
    <property type="match status" value="1"/>
</dbReference>
<proteinExistence type="predicted"/>
<keyword evidence="5" id="KW-0804">Transcription</keyword>
<dbReference type="EMBL" id="AUZZ01003353">
    <property type="protein sequence ID" value="EQD57202.1"/>
    <property type="molecule type" value="Genomic_DNA"/>
</dbReference>
<keyword evidence="3" id="KW-0808">Transferase</keyword>
<reference evidence="7" key="2">
    <citation type="journal article" date="2014" name="ISME J.">
        <title>Microbial stratification in low pH oxic and suboxic macroscopic growths along an acid mine drainage.</title>
        <authorList>
            <person name="Mendez-Garcia C."/>
            <person name="Mesa V."/>
            <person name="Sprenger R.R."/>
            <person name="Richter M."/>
            <person name="Diez M.S."/>
            <person name="Solano J."/>
            <person name="Bargiela R."/>
            <person name="Golyshina O.V."/>
            <person name="Manteca A."/>
            <person name="Ramos J.L."/>
            <person name="Gallego J.R."/>
            <person name="Llorente I."/>
            <person name="Martins Dos Santos V.A."/>
            <person name="Jensen O.N."/>
            <person name="Pelaez A.I."/>
            <person name="Sanchez J."/>
            <person name="Ferrer M."/>
        </authorList>
    </citation>
    <scope>NUCLEOTIDE SEQUENCE</scope>
</reference>
<feature type="non-terminal residue" evidence="7">
    <location>
        <position position="245"/>
    </location>
</feature>
<evidence type="ECO:0000256" key="2">
    <source>
        <dbReference type="ARBA" id="ARBA00022478"/>
    </source>
</evidence>
<dbReference type="GO" id="GO:0003677">
    <property type="term" value="F:DNA binding"/>
    <property type="evidence" value="ECO:0007669"/>
    <property type="project" value="InterPro"/>
</dbReference>
<evidence type="ECO:0000259" key="6">
    <source>
        <dbReference type="Pfam" id="PF00562"/>
    </source>
</evidence>
<dbReference type="GO" id="GO:0000428">
    <property type="term" value="C:DNA-directed RNA polymerase complex"/>
    <property type="evidence" value="ECO:0007669"/>
    <property type="project" value="UniProtKB-KW"/>
</dbReference>
<dbReference type="InterPro" id="IPR007121">
    <property type="entry name" value="RNA_pol_bsu_CS"/>
</dbReference>
<dbReference type="GO" id="GO:0003899">
    <property type="term" value="F:DNA-directed RNA polymerase activity"/>
    <property type="evidence" value="ECO:0007669"/>
    <property type="project" value="UniProtKB-EC"/>
</dbReference>
<dbReference type="GO" id="GO:0032549">
    <property type="term" value="F:ribonucleoside binding"/>
    <property type="evidence" value="ECO:0007669"/>
    <property type="project" value="InterPro"/>
</dbReference>
<dbReference type="Pfam" id="PF00562">
    <property type="entry name" value="RNA_pol_Rpb2_6"/>
    <property type="match status" value="1"/>
</dbReference>
<evidence type="ECO:0000313" key="7">
    <source>
        <dbReference type="EMBL" id="EQD57202.1"/>
    </source>
</evidence>
<name>T1AIW4_9ZZZZ</name>
<evidence type="ECO:0000256" key="4">
    <source>
        <dbReference type="ARBA" id="ARBA00022695"/>
    </source>
</evidence>
<dbReference type="GO" id="GO:0006351">
    <property type="term" value="P:DNA-templated transcription"/>
    <property type="evidence" value="ECO:0007669"/>
    <property type="project" value="InterPro"/>
</dbReference>
<reference evidence="7" key="1">
    <citation type="submission" date="2013-08" db="EMBL/GenBank/DDBJ databases">
        <authorList>
            <person name="Mendez C."/>
            <person name="Richter M."/>
            <person name="Ferrer M."/>
            <person name="Sanchez J."/>
        </authorList>
    </citation>
    <scope>NUCLEOTIDE SEQUENCE</scope>
</reference>
<dbReference type="PROSITE" id="PS01166">
    <property type="entry name" value="RNA_POL_BETA"/>
    <property type="match status" value="1"/>
</dbReference>
<feature type="domain" description="DNA-directed RNA polymerase subunit 2 hybrid-binding" evidence="6">
    <location>
        <begin position="1"/>
        <end position="245"/>
    </location>
</feature>
<accession>T1AIW4</accession>
<keyword evidence="2 7" id="KW-0240">DNA-directed RNA polymerase</keyword>
<dbReference type="SUPFAM" id="SSF64484">
    <property type="entry name" value="beta and beta-prime subunits of DNA dependent RNA-polymerase"/>
    <property type="match status" value="1"/>
</dbReference>
<dbReference type="EC" id="2.7.7.6" evidence="1"/>
<gene>
    <name evidence="7" type="ORF">B2A_04920</name>
</gene>
<dbReference type="InterPro" id="IPR037033">
    <property type="entry name" value="DNA-dir_RNAP_su2_hyb_sf"/>
</dbReference>
<evidence type="ECO:0000256" key="3">
    <source>
        <dbReference type="ARBA" id="ARBA00022679"/>
    </source>
</evidence>
<sequence>QAQGLYAINFNQRFDSRSYLLFYPQVPIVNTVPYRKTNIQKHPSGQNFVVALSTYYGYNMQDAVVLNRAAVERGAGRSLFYKTYSDEERRYPGGQRDRLKVPPPTAEGYMGEHFYSKLSDDGIIEPEMDVQEGDVLIGKVSPPRFLEESMGPSGIEEKVRDDSTVLKTGETGIVDSVMITESPGATKLVKIRVRGLRVPENGDKFASRHGQKGVTSLIVPPEDMPFSESGIIPDLLLNPHSVPSR</sequence>
<dbReference type="Gene3D" id="2.40.270.10">
    <property type="entry name" value="DNA-directed RNA polymerase, subunit 2, domain 6"/>
    <property type="match status" value="2"/>
</dbReference>
<organism evidence="7">
    <name type="scientific">mine drainage metagenome</name>
    <dbReference type="NCBI Taxonomy" id="410659"/>
    <lineage>
        <taxon>unclassified sequences</taxon>
        <taxon>metagenomes</taxon>
        <taxon>ecological metagenomes</taxon>
    </lineage>
</organism>
<dbReference type="AlphaFoldDB" id="T1AIW4"/>
<evidence type="ECO:0000256" key="1">
    <source>
        <dbReference type="ARBA" id="ARBA00012418"/>
    </source>
</evidence>
<comment type="caution">
    <text evidence="7">The sequence shown here is derived from an EMBL/GenBank/DDBJ whole genome shotgun (WGS) entry which is preliminary data.</text>
</comment>
<evidence type="ECO:0000256" key="5">
    <source>
        <dbReference type="ARBA" id="ARBA00023163"/>
    </source>
</evidence>